<dbReference type="EMBL" id="BK032577">
    <property type="protein sequence ID" value="DAF48896.1"/>
    <property type="molecule type" value="Genomic_DNA"/>
</dbReference>
<dbReference type="NCBIfam" id="TIGR01671">
    <property type="entry name" value="phage_TIGR01671"/>
    <property type="match status" value="1"/>
</dbReference>
<reference evidence="2" key="1">
    <citation type="journal article" date="2021" name="Proc. Natl. Acad. Sci. U.S.A.">
        <title>A Catalog of Tens of Thousands of Viruses from Human Metagenomes Reveals Hidden Associations with Chronic Diseases.</title>
        <authorList>
            <person name="Tisza M.J."/>
            <person name="Buck C.B."/>
        </authorList>
    </citation>
    <scope>NUCLEOTIDE SEQUENCE</scope>
    <source>
        <strain evidence="2">Ctnpt50</strain>
    </source>
</reference>
<protein>
    <submittedName>
        <fullName evidence="2">YopX protein</fullName>
    </submittedName>
</protein>
<feature type="domain" description="YopX protein" evidence="1">
    <location>
        <begin position="7"/>
        <end position="155"/>
    </location>
</feature>
<proteinExistence type="predicted"/>
<dbReference type="Gene3D" id="2.30.30.290">
    <property type="entry name" value="YopX-like domains"/>
    <property type="match status" value="1"/>
</dbReference>
<dbReference type="SUPFAM" id="SSF159006">
    <property type="entry name" value="YopX-like"/>
    <property type="match status" value="1"/>
</dbReference>
<dbReference type="Pfam" id="PF09643">
    <property type="entry name" value="YopX"/>
    <property type="match status" value="1"/>
</dbReference>
<sequence>MNREILFRGKSVETNEWVYGSYILEKYGNAPYICYFEYGTFVNIKQVEVIRETVGEFTGMADKNGTKIFEGDIVRTQPFYNRPYSATRKGKQFLGVVNLHIHTFKGNSVFPEQKYDSFWQVDIIEDTGKYNHYSWSRFWNCEVVGNKFDNQELIKEEEQ</sequence>
<dbReference type="InterPro" id="IPR010024">
    <property type="entry name" value="CHP16711"/>
</dbReference>
<dbReference type="InterPro" id="IPR023385">
    <property type="entry name" value="YopX-like_C"/>
</dbReference>
<name>A0A8S5SD92_9CAUD</name>
<evidence type="ECO:0000313" key="2">
    <source>
        <dbReference type="EMBL" id="DAF48896.1"/>
    </source>
</evidence>
<dbReference type="InterPro" id="IPR019096">
    <property type="entry name" value="YopX_protein"/>
</dbReference>
<organism evidence="2">
    <name type="scientific">Siphoviridae sp. ctnpt50</name>
    <dbReference type="NCBI Taxonomy" id="2827941"/>
    <lineage>
        <taxon>Viruses</taxon>
        <taxon>Duplodnaviria</taxon>
        <taxon>Heunggongvirae</taxon>
        <taxon>Uroviricota</taxon>
        <taxon>Caudoviricetes</taxon>
    </lineage>
</organism>
<accession>A0A8S5SD92</accession>
<evidence type="ECO:0000259" key="1">
    <source>
        <dbReference type="Pfam" id="PF09643"/>
    </source>
</evidence>